<dbReference type="MEROPS" id="S26.021"/>
<reference evidence="62 64" key="6">
    <citation type="submission" date="2018-06" db="EMBL/GenBank/DDBJ databases">
        <authorList>
            <consortium name="PulseNet: The National Subtyping Network for Foodborne Disease Surveillance"/>
            <person name="Tarr C.L."/>
            <person name="Trees E."/>
            <person name="Katz L.S."/>
            <person name="Carleton-Romer H.A."/>
            <person name="Stroika S."/>
            <person name="Kucerova Z."/>
            <person name="Roache K.F."/>
            <person name="Sabol A.L."/>
            <person name="Besser J."/>
            <person name="Gerner-Smidt P."/>
        </authorList>
    </citation>
    <scope>NUCLEOTIDE SEQUENCE [LARGE SCALE GENOMIC DNA]</scope>
    <source>
        <strain evidence="10 64">2015L-6227</strain>
        <strain evidence="20 62">PNUSAL000134</strain>
        <strain evidence="14 68">PNUSAL000910</strain>
        <strain evidence="22 69">PNUSAL002180</strain>
        <strain evidence="23 85">PNUSAL002298</strain>
        <strain evidence="37 67">PNUSAL004402</strain>
        <strain evidence="44 88">PNUSAL005692</strain>
    </source>
</reference>
<dbReference type="GO" id="GO:0009003">
    <property type="term" value="F:signal peptidase activity"/>
    <property type="evidence" value="ECO:0007669"/>
    <property type="project" value="UniProtKB-EC"/>
</dbReference>
<evidence type="ECO:0000313" key="42">
    <source>
        <dbReference type="EMBL" id="ECX6924257.1"/>
    </source>
</evidence>
<dbReference type="Proteomes" id="UP000410967">
    <property type="component" value="Unassembled WGS sequence"/>
</dbReference>
<evidence type="ECO:0000313" key="78">
    <source>
        <dbReference type="Proteomes" id="UP000410967"/>
    </source>
</evidence>
<evidence type="ECO:0000313" key="59">
    <source>
        <dbReference type="EMBL" id="RKA08175.1"/>
    </source>
</evidence>
<evidence type="ECO:0000313" key="99">
    <source>
        <dbReference type="Proteomes" id="UP000549379"/>
    </source>
</evidence>
<dbReference type="Proteomes" id="UP000842809">
    <property type="component" value="Unassembled WGS sequence"/>
</dbReference>
<feature type="transmembrane region" description="Helical" evidence="7">
    <location>
        <begin position="12"/>
        <end position="36"/>
    </location>
</feature>
<evidence type="ECO:0000313" key="46">
    <source>
        <dbReference type="EMBL" id="EDN9836500.1"/>
    </source>
</evidence>
<dbReference type="PROSITE" id="PS00761">
    <property type="entry name" value="SPASE_I_3"/>
    <property type="match status" value="1"/>
</dbReference>
<evidence type="ECO:0000313" key="44">
    <source>
        <dbReference type="EMBL" id="ECY9783497.1"/>
    </source>
</evidence>
<dbReference type="Proteomes" id="UP000548278">
    <property type="component" value="Unassembled WGS sequence"/>
</dbReference>
<dbReference type="Pfam" id="PF10502">
    <property type="entry name" value="Peptidase_S26"/>
    <property type="match status" value="1"/>
</dbReference>
<dbReference type="Proteomes" id="UP000350032">
    <property type="component" value="Unassembled WGS sequence"/>
</dbReference>
<dbReference type="NCBIfam" id="TIGR02227">
    <property type="entry name" value="sigpep_I_bact"/>
    <property type="match status" value="1"/>
</dbReference>
<dbReference type="EMBL" id="JACAVN010000003">
    <property type="protein sequence ID" value="NYA01401.1"/>
    <property type="molecule type" value="Genomic_DNA"/>
</dbReference>
<dbReference type="EMBL" id="AALEDS010000019">
    <property type="protein sequence ID" value="ECY6545445.1"/>
    <property type="molecule type" value="Genomic_DNA"/>
</dbReference>
<evidence type="ECO:0000313" key="48">
    <source>
        <dbReference type="EMBL" id="EDP8515041.1"/>
    </source>
</evidence>
<evidence type="ECO:0000256" key="5">
    <source>
        <dbReference type="ARBA" id="ARBA00022801"/>
    </source>
</evidence>
<dbReference type="EMBL" id="DAAJFY010000007">
    <property type="protein sequence ID" value="HAC0275936.1"/>
    <property type="molecule type" value="Genomic_DNA"/>
</dbReference>
<dbReference type="Proteomes" id="UP000339309">
    <property type="component" value="Unassembled WGS sequence"/>
</dbReference>
<dbReference type="Proteomes" id="UP000365297">
    <property type="component" value="Unassembled WGS sequence"/>
</dbReference>
<evidence type="ECO:0000313" key="23">
    <source>
        <dbReference type="EMBL" id="EAG1893645.1"/>
    </source>
</evidence>
<evidence type="ECO:0000313" key="101">
    <source>
        <dbReference type="Proteomes" id="UP000840197"/>
    </source>
</evidence>
<evidence type="ECO:0000256" key="2">
    <source>
        <dbReference type="ARBA" id="ARBA00004401"/>
    </source>
</evidence>
<dbReference type="Proteomes" id="UP000345329">
    <property type="component" value="Unassembled WGS sequence"/>
</dbReference>
<dbReference type="Proteomes" id="UP000522199">
    <property type="component" value="Unassembled WGS sequence"/>
</dbReference>
<dbReference type="GO" id="GO:0005886">
    <property type="term" value="C:plasma membrane"/>
    <property type="evidence" value="ECO:0007669"/>
    <property type="project" value="UniProtKB-SubCell"/>
</dbReference>
<dbReference type="EMBL" id="AAAMZD010000003">
    <property type="protein sequence ID" value="EAD3792883.1"/>
    <property type="molecule type" value="Genomic_DNA"/>
</dbReference>
<evidence type="ECO:0000313" key="40">
    <source>
        <dbReference type="EMBL" id="ECB9514782.1"/>
    </source>
</evidence>
<evidence type="ECO:0000313" key="100">
    <source>
        <dbReference type="Proteomes" id="UP000566721"/>
    </source>
</evidence>
<evidence type="ECO:0000259" key="9">
    <source>
        <dbReference type="Pfam" id="PF10502"/>
    </source>
</evidence>
<evidence type="ECO:0000313" key="60">
    <source>
        <dbReference type="Proteomes" id="UP000272537"/>
    </source>
</evidence>
<dbReference type="Proteomes" id="UP000840039">
    <property type="component" value="Unassembled WGS sequence"/>
</dbReference>
<dbReference type="Proteomes" id="UP000344343">
    <property type="component" value="Unassembled WGS sequence"/>
</dbReference>
<dbReference type="EMBL" id="AABEKY010000003">
    <property type="protein sequence ID" value="EAG9387381.1"/>
    <property type="molecule type" value="Genomic_DNA"/>
</dbReference>
<evidence type="ECO:0000313" key="98">
    <source>
        <dbReference type="Proteomes" id="UP000548278"/>
    </source>
</evidence>
<dbReference type="InterPro" id="IPR019757">
    <property type="entry name" value="Pept_S26A_signal_pept_1_Lys-AS"/>
</dbReference>
<evidence type="ECO:0000313" key="77">
    <source>
        <dbReference type="Proteomes" id="UP000403352"/>
    </source>
</evidence>
<evidence type="ECO:0000313" key="69">
    <source>
        <dbReference type="Proteomes" id="UP000358545"/>
    </source>
</evidence>
<dbReference type="Proteomes" id="UP000843775">
    <property type="component" value="Unassembled WGS sequence"/>
</dbReference>
<dbReference type="EMBL" id="AANCRK010000003">
    <property type="protein sequence ID" value="EDN7715253.1"/>
    <property type="molecule type" value="Genomic_DNA"/>
</dbReference>
<keyword evidence="7" id="KW-0472">Membrane</keyword>
<dbReference type="EMBL" id="AAHZFY010000041">
    <property type="protein sequence ID" value="ECB9514782.1"/>
    <property type="molecule type" value="Genomic_DNA"/>
</dbReference>
<evidence type="ECO:0000313" key="38">
    <source>
        <dbReference type="EMBL" id="EAK9317946.1"/>
    </source>
</evidence>
<dbReference type="Proteomes" id="UP000841146">
    <property type="component" value="Unassembled WGS sequence"/>
</dbReference>
<reference evidence="43 70" key="8">
    <citation type="submission" date="2019-09" db="EMBL/GenBank/DDBJ databases">
        <authorList>
            <consortium name="GenomeTrakr network: Whole genome sequencing for foodborne pathogen traceback"/>
        </authorList>
    </citation>
    <scope>NUCLEOTIDE SEQUENCE [LARGE SCALE GENOMIC DNA]</scope>
    <source>
        <strain evidence="31 98">CFSAN004300</strain>
        <strain evidence="32 89">CFSAN072474</strain>
        <strain evidence="43 70">FLAG-55987</strain>
        <strain evidence="38 78">PHLUSALM00088</strain>
    </source>
</reference>
<dbReference type="Proteomes" id="UP000546397">
    <property type="component" value="Unassembled WGS sequence"/>
</dbReference>
<evidence type="ECO:0000313" key="80">
    <source>
        <dbReference type="Proteomes" id="UP000427828"/>
    </source>
</evidence>
<dbReference type="EMBL" id="AALGDA010000038">
    <property type="protein sequence ID" value="ECY9783497.1"/>
    <property type="molecule type" value="Genomic_DNA"/>
</dbReference>
<evidence type="ECO:0000256" key="6">
    <source>
        <dbReference type="PIRSR" id="PIRSR600223-1"/>
    </source>
</evidence>
<dbReference type="Proteomes" id="UP000379076">
    <property type="component" value="Unassembled WGS sequence"/>
</dbReference>
<evidence type="ECO:0000313" key="18">
    <source>
        <dbReference type="EMBL" id="EAD5786461.1"/>
    </source>
</evidence>
<dbReference type="EMBL" id="AAAKQF010000002">
    <property type="protein sequence ID" value="EAC9039502.1"/>
    <property type="molecule type" value="Genomic_DNA"/>
</dbReference>
<evidence type="ECO:0000313" key="65">
    <source>
        <dbReference type="Proteomes" id="UP000344343"/>
    </source>
</evidence>
<comment type="similarity">
    <text evidence="8">Belongs to the peptidase S26 family.</text>
</comment>
<dbReference type="EMBL" id="AACKDQ010000033">
    <property type="protein sequence ID" value="EAK9317946.1"/>
    <property type="molecule type" value="Genomic_DNA"/>
</dbReference>
<dbReference type="InterPro" id="IPR019533">
    <property type="entry name" value="Peptidase_S26"/>
</dbReference>
<keyword evidence="7" id="KW-1133">Transmembrane helix</keyword>
<evidence type="ECO:0000313" key="28">
    <source>
        <dbReference type="EMBL" id="EAG4330628.1"/>
    </source>
</evidence>
<dbReference type="EMBL" id="AAANYR010000003">
    <property type="protein sequence ID" value="EAD5786461.1"/>
    <property type="molecule type" value="Genomic_DNA"/>
</dbReference>
<reference evidence="93 94" key="7">
    <citation type="submission" date="2019-04" db="EMBL/GenBank/DDBJ databases">
        <authorList>
            <person name="Ashton P.M."/>
            <person name="Dallman T."/>
            <person name="Nair S."/>
            <person name="De Pinna E."/>
            <person name="Peters T."/>
            <person name="Grant K."/>
        </authorList>
    </citation>
    <scope>NUCLEOTIDE SEQUENCE [LARGE SCALE GENOMIC DNA]</scope>
    <source>
        <strain evidence="34 94">282333</strain>
        <strain evidence="35 93">282352</strain>
        <strain evidence="33 97">289003</strain>
        <strain evidence="47 84">788324</strain>
        <strain evidence="21">RL15000286</strain>
    </source>
</reference>
<dbReference type="Proteomes" id="UP000364988">
    <property type="component" value="Unassembled WGS sequence"/>
</dbReference>
<reference evidence="59 60" key="2">
    <citation type="journal article" date="2018" name="BMC Genomics">
        <title>Genes significantly associated with lineage II food isolates of Listeria monocytogenes.</title>
        <authorList>
            <person name="Pirone-Davies C."/>
            <person name="Chen Y."/>
            <person name="Pightling A."/>
            <person name="Ryan G."/>
            <person name="Wang Y."/>
            <person name="Yao K."/>
            <person name="Hoffmann M."/>
            <person name="Allard M.W."/>
        </authorList>
    </citation>
    <scope>NUCLEOTIDE SEQUENCE [LARGE SCALE GENOMIC DNA]</scope>
    <source>
        <strain evidence="59 60">PNUSAL000550</strain>
    </source>
</reference>
<evidence type="ECO:0000313" key="37">
    <source>
        <dbReference type="EMBL" id="EAK8897720.1"/>
    </source>
</evidence>
<evidence type="ECO:0000313" key="51">
    <source>
        <dbReference type="EMBL" id="HAB8558550.1"/>
    </source>
</evidence>
<dbReference type="EMBL" id="DAAEEB010000002">
    <property type="protein sequence ID" value="HAA8052337.1"/>
    <property type="molecule type" value="Genomic_DNA"/>
</dbReference>
<evidence type="ECO:0000313" key="63">
    <source>
        <dbReference type="Proteomes" id="UP000337746"/>
    </source>
</evidence>
<keyword evidence="7" id="KW-0812">Transmembrane</keyword>
<dbReference type="EMBL" id="AAAJWF010000005">
    <property type="protein sequence ID" value="EAC7480776.1"/>
    <property type="molecule type" value="Genomic_DNA"/>
</dbReference>
<dbReference type="Proteomes" id="UP000423131">
    <property type="component" value="Unassembled WGS sequence"/>
</dbReference>
<evidence type="ECO:0000313" key="49">
    <source>
        <dbReference type="EMBL" id="HAA8052337.1"/>
    </source>
</evidence>
<evidence type="ECO:0000313" key="93">
    <source>
        <dbReference type="Proteomes" id="UP000530452"/>
    </source>
</evidence>
<name>A0A0B8QSR4_LISMN</name>
<evidence type="ECO:0000313" key="72">
    <source>
        <dbReference type="Proteomes" id="UP000368512"/>
    </source>
</evidence>
<keyword evidence="4 7" id="KW-0645">Protease</keyword>
<dbReference type="EMBL" id="AABFVG010000001">
    <property type="protein sequence ID" value="EAH2280937.1"/>
    <property type="molecule type" value="Genomic_DNA"/>
</dbReference>
<dbReference type="EMBL" id="DAAIJL010000019">
    <property type="protein sequence ID" value="HAB8558550.1"/>
    <property type="molecule type" value="Genomic_DNA"/>
</dbReference>
<dbReference type="EMBL" id="AABBAW010000003">
    <property type="protein sequence ID" value="EAG2515147.1"/>
    <property type="molecule type" value="Genomic_DNA"/>
</dbReference>
<evidence type="ECO:0000313" key="19">
    <source>
        <dbReference type="EMBL" id="EAE1338823.1"/>
    </source>
</evidence>
<evidence type="ECO:0000313" key="21">
    <source>
        <dbReference type="EMBL" id="EAE4941545.1"/>
    </source>
</evidence>
<dbReference type="InterPro" id="IPR036286">
    <property type="entry name" value="LexA/Signal_pep-like_sf"/>
</dbReference>
<evidence type="ECO:0000256" key="8">
    <source>
        <dbReference type="RuleBase" id="RU362042"/>
    </source>
</evidence>
<evidence type="ECO:0000313" key="67">
    <source>
        <dbReference type="Proteomes" id="UP000350032"/>
    </source>
</evidence>
<dbReference type="EMBL" id="AABAGT010000021">
    <property type="protein sequence ID" value="EAG0868151.1"/>
    <property type="molecule type" value="Genomic_DNA"/>
</dbReference>
<evidence type="ECO:0000313" key="103">
    <source>
        <dbReference type="Proteomes" id="UP000843775"/>
    </source>
</evidence>
<dbReference type="InterPro" id="IPR000223">
    <property type="entry name" value="Pept_S26A_signal_pept_1"/>
</dbReference>
<dbReference type="EMBL" id="AAALRN010000003">
    <property type="protein sequence ID" value="EAD1185181.1"/>
    <property type="molecule type" value="Genomic_DNA"/>
</dbReference>
<dbReference type="Gene3D" id="2.10.109.10">
    <property type="entry name" value="Umud Fragment, subunit A"/>
    <property type="match status" value="1"/>
</dbReference>
<dbReference type="PRINTS" id="PR00727">
    <property type="entry name" value="LEADERPTASE"/>
</dbReference>
<evidence type="ECO:0000313" key="85">
    <source>
        <dbReference type="Proteomes" id="UP000478682"/>
    </source>
</evidence>
<dbReference type="GO" id="GO:0006465">
    <property type="term" value="P:signal peptide processing"/>
    <property type="evidence" value="ECO:0007669"/>
    <property type="project" value="InterPro"/>
</dbReference>
<dbReference type="EMBL" id="DAAJCS010000006">
    <property type="protein sequence ID" value="HAC0013239.1"/>
    <property type="molecule type" value="Genomic_DNA"/>
</dbReference>
<evidence type="ECO:0000313" key="36">
    <source>
        <dbReference type="EMBL" id="EAH4242387.1"/>
    </source>
</evidence>
<dbReference type="EMBL" id="AABBHO010000044">
    <property type="protein sequence ID" value="EAG2998120.1"/>
    <property type="molecule type" value="Genomic_DNA"/>
</dbReference>
<evidence type="ECO:0000313" key="88">
    <source>
        <dbReference type="Proteomes" id="UP000489121"/>
    </source>
</evidence>
<evidence type="ECO:0000313" key="12">
    <source>
        <dbReference type="EMBL" id="EAC6548851.1"/>
    </source>
</evidence>
<dbReference type="EMBL" id="MJTJ01000006">
    <property type="protein sequence ID" value="OET52163.1"/>
    <property type="molecule type" value="Genomic_DNA"/>
</dbReference>
<protein>
    <recommendedName>
        <fullName evidence="3 7">Signal peptidase I</fullName>
        <ecNumber evidence="3 7">3.4.21.89</ecNumber>
    </recommendedName>
</protein>
<evidence type="ECO:0000313" key="47">
    <source>
        <dbReference type="EMBL" id="EDO0984834.1"/>
    </source>
</evidence>
<evidence type="ECO:0000313" key="58">
    <source>
        <dbReference type="EMBL" id="OET52163.1"/>
    </source>
</evidence>
<feature type="domain" description="Peptidase S26" evidence="9">
    <location>
        <begin position="10"/>
        <end position="171"/>
    </location>
</feature>
<evidence type="ECO:0000313" key="52">
    <source>
        <dbReference type="EMBL" id="HAC0013239.1"/>
    </source>
</evidence>
<dbReference type="Proteomes" id="UP000528151">
    <property type="component" value="Unassembled WGS sequence"/>
</dbReference>
<evidence type="ECO:0000313" key="70">
    <source>
        <dbReference type="Proteomes" id="UP000364988"/>
    </source>
</evidence>
<dbReference type="EMBL" id="AABATR010000003">
    <property type="protein sequence ID" value="EAG1893645.1"/>
    <property type="molecule type" value="Genomic_DNA"/>
</dbReference>
<dbReference type="InterPro" id="IPR019758">
    <property type="entry name" value="Pept_S26A_signal_pept_1_CS"/>
</dbReference>
<evidence type="ECO:0000313" key="64">
    <source>
        <dbReference type="Proteomes" id="UP000339309"/>
    </source>
</evidence>
<dbReference type="Proteomes" id="UP000530452">
    <property type="component" value="Unassembled WGS sequence"/>
</dbReference>
<evidence type="ECO:0000313" key="14">
    <source>
        <dbReference type="EMBL" id="EAC9039502.1"/>
    </source>
</evidence>
<evidence type="ECO:0000313" key="13">
    <source>
        <dbReference type="EMBL" id="EAC7480776.1"/>
    </source>
</evidence>
<dbReference type="PROSITE" id="PS00760">
    <property type="entry name" value="SPASE_I_2"/>
    <property type="match status" value="1"/>
</dbReference>
<dbReference type="EMBL" id="AANPAU010000009">
    <property type="protein sequence ID" value="EDP8515041.1"/>
    <property type="molecule type" value="Genomic_DNA"/>
</dbReference>
<dbReference type="Proteomes" id="UP000527632">
    <property type="component" value="Unassembled WGS sequence"/>
</dbReference>
<dbReference type="Proteomes" id="UP000331186">
    <property type="component" value="Unassembled WGS sequence"/>
</dbReference>
<reference evidence="57 96" key="10">
    <citation type="submission" date="2020-06" db="EMBL/GenBank/DDBJ databases">
        <title>Two Listeria outbreaks in Switzerland in 2018 and 2020.</title>
        <authorList>
            <person name="Stevens M.J.A."/>
            <person name="Bloemberg G."/>
            <person name="Nusch-Inderbinnen M."/>
            <person name="Stephan R."/>
        </authorList>
    </citation>
    <scope>NUCLEOTIDE SEQUENCE [LARGE SCALE GENOMIC DNA]</scope>
    <source>
        <strain evidence="57 96">N18-0707</strain>
    </source>
</reference>
<dbReference type="EMBL" id="AABBZO010000003">
    <property type="protein sequence ID" value="EAG4461446.1"/>
    <property type="molecule type" value="Genomic_DNA"/>
</dbReference>
<evidence type="ECO:0000313" key="92">
    <source>
        <dbReference type="Proteomes" id="UP000528151"/>
    </source>
</evidence>
<dbReference type="EMBL" id="AAAIKW010000002">
    <property type="protein sequence ID" value="EAC4551878.1"/>
    <property type="molecule type" value="Genomic_DNA"/>
</dbReference>
<dbReference type="EMBL" id="AABGUK010000003">
    <property type="protein sequence ID" value="EAH4242387.1"/>
    <property type="molecule type" value="Genomic_DNA"/>
</dbReference>
<evidence type="ECO:0000313" key="17">
    <source>
        <dbReference type="EMBL" id="EAD5775127.1"/>
    </source>
</evidence>
<evidence type="ECO:0000313" key="75">
    <source>
        <dbReference type="Proteomes" id="UP000389283"/>
    </source>
</evidence>
<dbReference type="PROSITE" id="PS00501">
    <property type="entry name" value="SPASE_I_1"/>
    <property type="match status" value="1"/>
</dbReference>
<evidence type="ECO:0000313" key="27">
    <source>
        <dbReference type="EMBL" id="EAG2998120.1"/>
    </source>
</evidence>
<evidence type="ECO:0000313" key="50">
    <source>
        <dbReference type="EMBL" id="HAB8398138.1"/>
    </source>
</evidence>
<evidence type="ECO:0000313" key="102">
    <source>
        <dbReference type="Proteomes" id="UP000841146"/>
    </source>
</evidence>
<dbReference type="PANTHER" id="PTHR43390:SF8">
    <property type="entry name" value="SIGNAL PEPTIDASE I"/>
    <property type="match status" value="1"/>
</dbReference>
<evidence type="ECO:0000313" key="16">
    <source>
        <dbReference type="EMBL" id="EAD3792883.1"/>
    </source>
</evidence>
<dbReference type="EMBL" id="AAAIXK010000002">
    <property type="protein sequence ID" value="EAC5549485.1"/>
    <property type="molecule type" value="Genomic_DNA"/>
</dbReference>
<evidence type="ECO:0000313" key="105">
    <source>
        <dbReference type="Proteomes" id="UP000852906"/>
    </source>
</evidence>
<comment type="subcellular location">
    <subcellularLocation>
        <location evidence="2">Cell membrane</location>
        <topology evidence="2">Single-pass type II membrane protein</topology>
    </subcellularLocation>
    <subcellularLocation>
        <location evidence="8">Membrane</location>
        <topology evidence="8">Single-pass type II membrane protein</topology>
    </subcellularLocation>
</comment>
<evidence type="ECO:0000313" key="95">
    <source>
        <dbReference type="Proteomes" id="UP000540117"/>
    </source>
</evidence>
<evidence type="ECO:0000313" key="86">
    <source>
        <dbReference type="Proteomes" id="UP000478704"/>
    </source>
</evidence>
<evidence type="ECO:0000313" key="56">
    <source>
        <dbReference type="EMBL" id="KAA9449307.1"/>
    </source>
</evidence>
<dbReference type="EMBL" id="DABJAN010000004">
    <property type="protein sequence ID" value="HAJ9594160.1"/>
    <property type="molecule type" value="Genomic_DNA"/>
</dbReference>
<evidence type="ECO:0000313" key="82">
    <source>
        <dbReference type="Proteomes" id="UP000460224"/>
    </source>
</evidence>
<dbReference type="EMBL" id="AABCVX010000003">
    <property type="protein sequence ID" value="EAG6169442.1"/>
    <property type="molecule type" value="Genomic_DNA"/>
</dbReference>
<dbReference type="Proteomes" id="UP000844415">
    <property type="component" value="Unassembled WGS sequence"/>
</dbReference>
<evidence type="ECO:0000313" key="45">
    <source>
        <dbReference type="EMBL" id="EDN7715253.1"/>
    </source>
</evidence>
<dbReference type="Proteomes" id="UP000337746">
    <property type="component" value="Unassembled WGS sequence"/>
</dbReference>
<dbReference type="Proteomes" id="UP000478682">
    <property type="component" value="Unassembled WGS sequence"/>
</dbReference>
<evidence type="ECO:0000313" key="87">
    <source>
        <dbReference type="Proteomes" id="UP000481141"/>
    </source>
</evidence>
<dbReference type="EMBL" id="AAIAJJ010000004">
    <property type="protein sequence ID" value="ECC1557165.1"/>
    <property type="molecule type" value="Genomic_DNA"/>
</dbReference>
<dbReference type="EMBL" id="AAAREG010000015">
    <property type="protein sequence ID" value="EAE2355390.1"/>
    <property type="molecule type" value="Genomic_DNA"/>
</dbReference>
<evidence type="ECO:0000313" key="61">
    <source>
        <dbReference type="Proteomes" id="UP000331186"/>
    </source>
</evidence>
<evidence type="ECO:0000313" key="31">
    <source>
        <dbReference type="EMBL" id="EAG6989894.1"/>
    </source>
</evidence>
<dbReference type="Proteomes" id="UP000393182">
    <property type="component" value="Unassembled WGS sequence"/>
</dbReference>
<evidence type="ECO:0000256" key="4">
    <source>
        <dbReference type="ARBA" id="ARBA00022670"/>
    </source>
</evidence>
<dbReference type="InterPro" id="IPR019756">
    <property type="entry name" value="Pept_S26A_signal_pept_1_Ser-AS"/>
</dbReference>
<proteinExistence type="inferred from homology"/>
<keyword evidence="5 7" id="KW-0378">Hydrolase</keyword>
<dbReference type="CDD" id="cd06530">
    <property type="entry name" value="S26_SPase_I"/>
    <property type="match status" value="1"/>
</dbReference>
<dbReference type="Proteomes" id="UP000840197">
    <property type="component" value="Unassembled WGS sequence"/>
</dbReference>
<evidence type="ECO:0000256" key="3">
    <source>
        <dbReference type="ARBA" id="ARBA00013208"/>
    </source>
</evidence>
<evidence type="ECO:0000313" key="25">
    <source>
        <dbReference type="EMBL" id="EAG2245856.1"/>
    </source>
</evidence>
<organism evidence="53">
    <name type="scientific">Listeria monocytogenes</name>
    <dbReference type="NCBI Taxonomy" id="1639"/>
    <lineage>
        <taxon>Bacteria</taxon>
        <taxon>Bacillati</taxon>
        <taxon>Bacillota</taxon>
        <taxon>Bacilli</taxon>
        <taxon>Bacillales</taxon>
        <taxon>Listeriaceae</taxon>
        <taxon>Listeria</taxon>
    </lineage>
</organism>
<evidence type="ECO:0000313" key="73">
    <source>
        <dbReference type="Proteomes" id="UP000376505"/>
    </source>
</evidence>
<dbReference type="Proteomes" id="UP000549379">
    <property type="component" value="Unassembled WGS sequence"/>
</dbReference>
<dbReference type="EC" id="3.4.21.89" evidence="3 7"/>
<evidence type="ECO:0000313" key="91">
    <source>
        <dbReference type="Proteomes" id="UP000527632"/>
    </source>
</evidence>
<gene>
    <name evidence="53" type="primary">sipZ</name>
    <name evidence="37" type="synonym">lepB</name>
    <name evidence="59" type="synonym">sips</name>
    <name evidence="22" type="ORF">A8L61_12775</name>
    <name evidence="31" type="ORF">AB917_04745</name>
    <name evidence="10" type="ORF">ABZ57_05220</name>
    <name evidence="58" type="ORF">AJL21_02490</name>
    <name evidence="19" type="ORF">ART25_07890</name>
    <name evidence="11" type="ORF">ARY78_03460</name>
    <name evidence="26" type="ORF">B1N52_08230</name>
    <name evidence="25" type="ORF">B1S26_10625</name>
    <name evidence="27" type="ORF">B5K54_12575</name>
    <name evidence="23" type="ORF">BB997_08525</name>
    <name evidence="42" type="ORF">BCZ19_06215</name>
    <name evidence="24" type="ORF">BCZ21_10375</name>
    <name evidence="29" type="ORF">CA369_04015</name>
    <name evidence="28" type="ORF">CAV64_05135</name>
    <name evidence="32" type="ORF">CW845_07765</name>
    <name evidence="34" type="ORF">D4920_02520</name>
    <name evidence="33" type="ORF">D4B11_01410</name>
    <name evidence="35" type="ORF">D5N24_04490</name>
    <name evidence="37" type="ORF">D7104_08370</name>
    <name evidence="56" type="ORF">DCK61_10610</name>
    <name evidence="30" type="ORF">DCT16_08590</name>
    <name evidence="13" type="ORF">DQ70_08795</name>
    <name evidence="12" type="ORF">DU018_10865</name>
    <name evidence="59" type="ORF">DYZ80_01368</name>
    <name evidence="21" type="ORF">E1W56_05750</name>
    <name evidence="36" type="ORF">E5F58_10365</name>
    <name evidence="18" type="ORF">EX365_07830</name>
    <name evidence="17" type="ORF">EXZ73_12575</name>
    <name evidence="43" type="ORF">F6436_13975</name>
    <name evidence="44" type="ORF">F6515_10945</name>
    <name evidence="38" type="ORF">FA835_12665</name>
    <name evidence="40" type="ORF">FLQ97_13760</name>
    <name evidence="39" type="ORF">FLR03_05190</name>
    <name evidence="41" type="ORF">FNX40_10170</name>
    <name evidence="47" type="ORF">FV747_02335</name>
    <name evidence="48" type="ORF">G3O21_002479</name>
    <name evidence="49" type="ORF">GHH22_04110</name>
    <name evidence="54" type="ORF">GI949_04690</name>
    <name evidence="46" type="ORF">GJW51_07455</name>
    <name evidence="45" type="ORF">GQG13_08960</name>
    <name evidence="50" type="ORF">GYR60_06345</name>
    <name evidence="51" type="ORF">GYS09_14795</name>
    <name evidence="52" type="ORF">GYX23_09535</name>
    <name evidence="53" type="ORF">GYY14_11190</name>
    <name evidence="55" type="ORF">HQN34_002387</name>
    <name evidence="57" type="ORF">HZJ64_06120</name>
    <name evidence="14" type="ORF">KV70_04725</name>
    <name evidence="15" type="ORF">QD52_08850</name>
    <name evidence="16" type="ORF">UI29_08890</name>
    <name evidence="20" type="ORF">Y261_13620</name>
</gene>
<dbReference type="Proteomes" id="UP000427828">
    <property type="component" value="Unassembled WGS sequence"/>
</dbReference>
<evidence type="ECO:0000313" key="29">
    <source>
        <dbReference type="EMBL" id="EAG4461446.1"/>
    </source>
</evidence>
<evidence type="ECO:0000313" key="34">
    <source>
        <dbReference type="EMBL" id="EAH2280937.1"/>
    </source>
</evidence>
<evidence type="ECO:0000313" key="33">
    <source>
        <dbReference type="EMBL" id="EAG9518411.1"/>
    </source>
</evidence>
<evidence type="ECO:0000313" key="43">
    <source>
        <dbReference type="EMBL" id="ECY6545445.1"/>
    </source>
</evidence>
<dbReference type="EMBL" id="AANEHK010000002">
    <property type="protein sequence ID" value="EDO0984834.1"/>
    <property type="molecule type" value="Genomic_DNA"/>
</dbReference>
<dbReference type="EMBL" id="AABEMN010000001">
    <property type="protein sequence ID" value="EAG9518411.1"/>
    <property type="molecule type" value="Genomic_DNA"/>
</dbReference>
<evidence type="ECO:0000313" key="15">
    <source>
        <dbReference type="EMBL" id="EAD1185181.1"/>
    </source>
</evidence>
<feature type="active site" evidence="6">
    <location>
        <position position="77"/>
    </location>
</feature>
<feature type="active site" evidence="6">
    <location>
        <position position="40"/>
    </location>
</feature>
<dbReference type="Proteomes" id="UP000481141">
    <property type="component" value="Unassembled WGS sequence"/>
</dbReference>
<dbReference type="Proteomes" id="UP000540117">
    <property type="component" value="Unassembled WGS sequence"/>
</dbReference>
<dbReference type="Proteomes" id="UP000525850">
    <property type="component" value="Unassembled WGS sequence"/>
</dbReference>
<dbReference type="Proteomes" id="UP000544530">
    <property type="component" value="Unassembled WGS sequence"/>
</dbReference>
<dbReference type="EMBL" id="AANDSR010000003">
    <property type="protein sequence ID" value="EDN9836500.1"/>
    <property type="molecule type" value="Genomic_DNA"/>
</dbReference>
<evidence type="ECO:0000313" key="83">
    <source>
        <dbReference type="Proteomes" id="UP000467347"/>
    </source>
</evidence>
<dbReference type="EMBL" id="AALAQH010000002">
    <property type="protein sequence ID" value="ECX6924257.1"/>
    <property type="molecule type" value="Genomic_DNA"/>
</dbReference>
<dbReference type="EMBL" id="AAAQQZ010000003">
    <property type="protein sequence ID" value="EAE1338823.1"/>
    <property type="molecule type" value="Genomic_DNA"/>
</dbReference>
<dbReference type="EMBL" id="AABDGJ010000002">
    <property type="protein sequence ID" value="EAG6989894.1"/>
    <property type="molecule type" value="Genomic_DNA"/>
</dbReference>
<dbReference type="EMBL" id="AAHZFN010000005">
    <property type="protein sequence ID" value="ECB9473073.1"/>
    <property type="molecule type" value="Genomic_DNA"/>
</dbReference>
<dbReference type="Proteomes" id="UP000489121">
    <property type="component" value="Unassembled WGS sequence"/>
</dbReference>
<dbReference type="KEGG" id="lmv:Y193_09345"/>
<evidence type="ECO:0000313" key="104">
    <source>
        <dbReference type="Proteomes" id="UP000844415"/>
    </source>
</evidence>
<evidence type="ECO:0000313" key="57">
    <source>
        <dbReference type="EMBL" id="NYA01401.1"/>
    </source>
</evidence>
<dbReference type="Proteomes" id="UP000368512">
    <property type="component" value="Unassembled WGS sequence"/>
</dbReference>
<dbReference type="Proteomes" id="UP000398321">
    <property type="component" value="Unassembled WGS sequence"/>
</dbReference>
<evidence type="ECO:0000313" key="20">
    <source>
        <dbReference type="EMBL" id="EAE2355390.1"/>
    </source>
</evidence>
<reference evidence="53" key="9">
    <citation type="submission" date="2020-01" db="EMBL/GenBank/DDBJ databases">
        <authorList>
            <consortium name="NCBI Pathogen Detection Project"/>
        </authorList>
    </citation>
    <scope>NUCLEOTIDE SEQUENCE</scope>
    <source>
        <strain evidence="49">09CEB371LM</strain>
        <strain evidence="55">2017-325981-023-01</strain>
        <strain evidence="51">CFIAFB20100120</strain>
        <strain evidence="50">CFIAFB20130012</strain>
        <strain evidence="53">CFIAFB20170037</strain>
        <strain evidence="52">CFIAFB20170045</strain>
        <strain evidence="54">DMG1500109</strain>
    </source>
</reference>
<evidence type="ECO:0000313" key="62">
    <source>
        <dbReference type="Proteomes" id="UP000336166"/>
    </source>
</evidence>
<dbReference type="Proteomes" id="UP000843503">
    <property type="component" value="Unassembled WGS sequence"/>
</dbReference>
<evidence type="ECO:0000313" key="66">
    <source>
        <dbReference type="Proteomes" id="UP000345329"/>
    </source>
</evidence>
<dbReference type="EMBL" id="AABBYJ010000002">
    <property type="protein sequence ID" value="EAG4330628.1"/>
    <property type="molecule type" value="Genomic_DNA"/>
</dbReference>
<dbReference type="Proteomes" id="UP000403352">
    <property type="component" value="Unassembled WGS sequence"/>
</dbReference>
<dbReference type="EMBL" id="AAANYN010000022">
    <property type="protein sequence ID" value="EAD5775127.1"/>
    <property type="molecule type" value="Genomic_DNA"/>
</dbReference>
<comment type="caution">
    <text evidence="53">The sequence shown here is derived from an EMBL/GenBank/DDBJ whole genome shotgun (WGS) entry which is preliminary data.</text>
</comment>
<dbReference type="Proteomes" id="UP000455569">
    <property type="component" value="Unassembled WGS sequence"/>
</dbReference>
<dbReference type="EMBL" id="AABGHY010000002">
    <property type="protein sequence ID" value="EAH3293647.1"/>
    <property type="molecule type" value="Genomic_DNA"/>
</dbReference>
<evidence type="ECO:0000313" key="53">
    <source>
        <dbReference type="EMBL" id="HAC0275936.1"/>
    </source>
</evidence>
<dbReference type="OMA" id="LLKYPRW"/>
<sequence>MKEKNLKRLWSWIWAAVLAVLIAVIIRFYLFVPILVDGISMMPTLHSDDRVIINRFGNVDRFDVIVFRESDGKEYIKRVIGLPGDTVEYKEDQLYINGKKYNEPYLDTYKEKLKDGYLTDDYSSKDQLDGGKIPKDTYFVLGDNRRASKDSRIIGPIPFSKVLGTTPICYWPIEDAKLID</sequence>
<evidence type="ECO:0000313" key="22">
    <source>
        <dbReference type="EMBL" id="EAG0868151.1"/>
    </source>
</evidence>
<evidence type="ECO:0000313" key="94">
    <source>
        <dbReference type="Proteomes" id="UP000533021"/>
    </source>
</evidence>
<evidence type="ECO:0000313" key="81">
    <source>
        <dbReference type="Proteomes" id="UP000455569"/>
    </source>
</evidence>
<dbReference type="KEGG" id="lmok:CQ02_06555"/>
<reference evidence="56 82" key="4">
    <citation type="submission" date="2018-04" db="EMBL/GenBank/DDBJ databases">
        <title>Genome Analysis of a Prevalent Clone of Listeria monocytogenes Sequence Type 87 in China.</title>
        <authorList>
            <person name="Wang Y."/>
        </authorList>
    </citation>
    <scope>NUCLEOTIDE SEQUENCE [LARGE SCALE GENOMIC DNA]</scope>
    <source>
        <strain evidence="56 82">ICDC_LM1523</strain>
    </source>
</reference>
<dbReference type="EMBL" id="AAASLB010000002">
    <property type="protein sequence ID" value="EAE4941545.1"/>
    <property type="molecule type" value="Genomic_DNA"/>
</dbReference>
<dbReference type="EMBL" id="AABAWE010000004">
    <property type="protein sequence ID" value="EAG2087668.1"/>
    <property type="molecule type" value="Genomic_DNA"/>
</dbReference>
<evidence type="ECO:0000313" key="84">
    <source>
        <dbReference type="Proteomes" id="UP000467536"/>
    </source>
</evidence>
<dbReference type="GO" id="GO:0004252">
    <property type="term" value="F:serine-type endopeptidase activity"/>
    <property type="evidence" value="ECO:0007669"/>
    <property type="project" value="InterPro"/>
</dbReference>
<comment type="catalytic activity">
    <reaction evidence="1 7">
        <text>Cleavage of hydrophobic, N-terminal signal or leader sequences from secreted and periplasmic proteins.</text>
        <dbReference type="EC" id="3.4.21.89"/>
    </reaction>
</comment>
<dbReference type="Proteomes" id="UP000566721">
    <property type="component" value="Unassembled WGS sequence"/>
</dbReference>
<evidence type="ECO:0000313" key="30">
    <source>
        <dbReference type="EMBL" id="EAG6169442.1"/>
    </source>
</evidence>
<evidence type="ECO:0000313" key="71">
    <source>
        <dbReference type="Proteomes" id="UP000365297"/>
    </source>
</evidence>
<reference evidence="63 66" key="5">
    <citation type="submission" date="2018-06" db="EMBL/GenBank/DDBJ databases">
        <authorList>
            <consortium name="GenomeTrakr: Next Generation Sequencing Network for Food Pathogen Tracability"/>
        </authorList>
    </citation>
    <scope>NUCLEOTIDE SEQUENCE [LARGE SCALE GENOMIC DNA]</scope>
    <source>
        <strain evidence="27 99">10B02965A-1</strain>
        <strain evidence="13 72">CFSAN008042</strain>
        <strain evidence="29 92">CFSAN063727</strain>
        <strain evidence="45 81">CFSAN102901</strain>
        <strain evidence="19 74">FDA00006494</strain>
        <strain evidence="11 71">FDA00007096</strain>
        <strain evidence="15 77">FDA00008584</strain>
        <strain evidence="25">FDA00011243</strain>
        <strain evidence="12 61">FDA00013332</strain>
        <strain evidence="18 65">FDA00013853</strain>
        <strain evidence="39 79">FDA00014336</strain>
        <strain evidence="41 75">FDA00014370</strain>
        <strain evidence="40 76">FDA00014392</strain>
        <strain evidence="48">FDA00015054</strain>
        <strain evidence="28 95">FDA1005580-S054-001</strain>
        <strain evidence="86">FDA1090798-S029-001</strain>
        <strain evidence="87">FDA956581-098-004</strain>
        <strain evidence="26 90">FDA960927-006-004</strain>
        <strain evidence="30 100">FLAG-38921</strain>
        <strain evidence="42 80">FLAG-51482A</strain>
        <strain evidence="24 63">FLAG-54356</strain>
        <strain evidence="17 73">FSIS31901579</strain>
        <strain evidence="36 91">LS1344</strain>
        <strain evidence="46 83">OSF101448</strain>
        <strain evidence="16 66">VA-WGS-00405</strain>
    </source>
</reference>
<evidence type="ECO:0000313" key="32">
    <source>
        <dbReference type="EMBL" id="EAG9387381.1"/>
    </source>
</evidence>
<evidence type="ECO:0000313" key="39">
    <source>
        <dbReference type="EMBL" id="ECB9473073.1"/>
    </source>
</evidence>
<dbReference type="Proteomes" id="UP000467347">
    <property type="component" value="Unassembled WGS sequence"/>
</dbReference>
<dbReference type="PANTHER" id="PTHR43390">
    <property type="entry name" value="SIGNAL PEPTIDASE I"/>
    <property type="match status" value="1"/>
</dbReference>
<evidence type="ECO:0000313" key="90">
    <source>
        <dbReference type="Proteomes" id="UP000525850"/>
    </source>
</evidence>
<reference evidence="58 105" key="1">
    <citation type="submission" date="2016-09" db="EMBL/GenBank/DDBJ databases">
        <title>100K Listeria isolates.</title>
        <authorList>
            <person name="Chen P."/>
            <person name="Weimer B.C."/>
            <person name="Kong N."/>
            <person name="Huang B."/>
        </authorList>
    </citation>
    <scope>NUCLEOTIDE SEQUENCE [LARGE SCALE GENOMIC DNA]</scope>
    <source>
        <strain evidence="58 105">BCW_2383</strain>
    </source>
</reference>
<dbReference type="EMBL" id="QDAY01000003">
    <property type="protein sequence ID" value="KAA9449307.1"/>
    <property type="molecule type" value="Genomic_DNA"/>
</dbReference>
<evidence type="ECO:0000313" key="68">
    <source>
        <dbReference type="Proteomes" id="UP000354255"/>
    </source>
</evidence>
<dbReference type="Proteomes" id="UP000358545">
    <property type="component" value="Unassembled WGS sequence"/>
</dbReference>
<dbReference type="EMBL" id="DAAJZA010000002">
    <property type="protein sequence ID" value="HAC1754263.1"/>
    <property type="molecule type" value="Genomic_DNA"/>
</dbReference>
<dbReference type="EMBL" id="DAAIHR010000005">
    <property type="protein sequence ID" value="HAB8398138.1"/>
    <property type="molecule type" value="Genomic_DNA"/>
</dbReference>
<evidence type="ECO:0000313" key="10">
    <source>
        <dbReference type="EMBL" id="EAC4551878.1"/>
    </source>
</evidence>
<evidence type="ECO:0000313" key="74">
    <source>
        <dbReference type="Proteomes" id="UP000379076"/>
    </source>
</evidence>
<evidence type="ECO:0000313" key="54">
    <source>
        <dbReference type="EMBL" id="HAC1754263.1"/>
    </source>
</evidence>
<evidence type="ECO:0000313" key="76">
    <source>
        <dbReference type="Proteomes" id="UP000398321"/>
    </source>
</evidence>
<dbReference type="EMBL" id="AACJYH010000005">
    <property type="protein sequence ID" value="EAK8897720.1"/>
    <property type="molecule type" value="Genomic_DNA"/>
</dbReference>
<dbReference type="Proteomes" id="UP000376505">
    <property type="component" value="Unassembled WGS sequence"/>
</dbReference>
<dbReference type="Proteomes" id="UP000336166">
    <property type="component" value="Unassembled WGS sequence"/>
</dbReference>
<evidence type="ECO:0000256" key="7">
    <source>
        <dbReference type="RuleBase" id="RU003993"/>
    </source>
</evidence>
<evidence type="ECO:0000313" key="89">
    <source>
        <dbReference type="Proteomes" id="UP000522199"/>
    </source>
</evidence>
<dbReference type="Proteomes" id="UP000460224">
    <property type="component" value="Unassembled WGS sequence"/>
</dbReference>
<evidence type="ECO:0000313" key="55">
    <source>
        <dbReference type="EMBL" id="HAJ9594160.1"/>
    </source>
</evidence>
<evidence type="ECO:0000313" key="11">
    <source>
        <dbReference type="EMBL" id="EAC5549485.1"/>
    </source>
</evidence>
<dbReference type="Proteomes" id="UP000354255">
    <property type="component" value="Unassembled WGS sequence"/>
</dbReference>
<dbReference type="AlphaFoldDB" id="A0A0B8QSR4"/>
<dbReference type="SUPFAM" id="SSF51306">
    <property type="entry name" value="LexA/Signal peptidase"/>
    <property type="match status" value="1"/>
</dbReference>
<dbReference type="EMBL" id="AAAJKI010000028">
    <property type="protein sequence ID" value="EAC6548851.1"/>
    <property type="molecule type" value="Genomic_DNA"/>
</dbReference>
<dbReference type="Proteomes" id="UP000533021">
    <property type="component" value="Unassembled WGS sequence"/>
</dbReference>
<evidence type="ECO:0000313" key="79">
    <source>
        <dbReference type="Proteomes" id="UP000423131"/>
    </source>
</evidence>
<evidence type="ECO:0000313" key="41">
    <source>
        <dbReference type="EMBL" id="ECC1557165.1"/>
    </source>
</evidence>
<evidence type="ECO:0000313" key="26">
    <source>
        <dbReference type="EMBL" id="EAG2515147.1"/>
    </source>
</evidence>
<dbReference type="EMBL" id="QXLS01000003">
    <property type="protein sequence ID" value="RKA08175.1"/>
    <property type="molecule type" value="Genomic_DNA"/>
</dbReference>
<evidence type="ECO:0000313" key="24">
    <source>
        <dbReference type="EMBL" id="EAG2087668.1"/>
    </source>
</evidence>
<evidence type="ECO:0000313" key="96">
    <source>
        <dbReference type="Proteomes" id="UP000544530"/>
    </source>
</evidence>
<dbReference type="Proteomes" id="UP000478704">
    <property type="component" value="Unassembled WGS sequence"/>
</dbReference>
<dbReference type="RefSeq" id="WP_003727520.1">
    <property type="nucleotide sequence ID" value="NC_021824.1"/>
</dbReference>
<accession>A0A0B8QSR4</accession>
<dbReference type="Proteomes" id="UP000467536">
    <property type="component" value="Unassembled WGS sequence"/>
</dbReference>
<reference evidence="101 102" key="3">
    <citation type="journal article" date="2018" name="Genome Biol.">
        <title>SKESA: strategic k-mer extension for scrupulous assemblies.</title>
        <authorList>
            <person name="Souvorov A."/>
            <person name="Agarwala R."/>
            <person name="Lipman D.J."/>
        </authorList>
    </citation>
    <scope>NUCLEOTIDE SEQUENCE [LARGE SCALE GENOMIC DNA]</scope>
    <source>
        <strain evidence="49">09CEB371LM</strain>
        <strain evidence="55">2017-325981-023-01</strain>
        <strain evidence="51 104">CFIAFB20100120</strain>
        <strain evidence="50 101">CFIAFB20130012</strain>
        <strain evidence="53">CFIAFB20170037</strain>
        <strain evidence="52 102">CFIAFB20170045</strain>
        <strain evidence="54 103">DMG1500109</strain>
    </source>
</reference>
<dbReference type="EMBL" id="AABAYG010000004">
    <property type="protein sequence ID" value="EAG2245856.1"/>
    <property type="molecule type" value="Genomic_DNA"/>
</dbReference>
<dbReference type="Proteomes" id="UP000272537">
    <property type="component" value="Unassembled WGS sequence"/>
</dbReference>
<evidence type="ECO:0000256" key="1">
    <source>
        <dbReference type="ARBA" id="ARBA00000677"/>
    </source>
</evidence>
<dbReference type="Proteomes" id="UP000852906">
    <property type="component" value="Unassembled WGS sequence"/>
</dbReference>
<evidence type="ECO:0000313" key="35">
    <source>
        <dbReference type="EMBL" id="EAH3293647.1"/>
    </source>
</evidence>
<evidence type="ECO:0000313" key="97">
    <source>
        <dbReference type="Proteomes" id="UP000546397"/>
    </source>
</evidence>
<dbReference type="Proteomes" id="UP000389283">
    <property type="component" value="Unassembled WGS sequence"/>
</dbReference>